<feature type="chain" id="PRO_5037163738" evidence="1">
    <location>
        <begin position="24"/>
        <end position="270"/>
    </location>
</feature>
<evidence type="ECO:0000259" key="2">
    <source>
        <dbReference type="Pfam" id="PF03372"/>
    </source>
</evidence>
<dbReference type="PANTHER" id="PTHR14859">
    <property type="entry name" value="CALCOFLUOR WHITE HYPERSENSITIVE PROTEIN PRECURSOR"/>
    <property type="match status" value="1"/>
</dbReference>
<feature type="signal peptide" evidence="1">
    <location>
        <begin position="1"/>
        <end position="23"/>
    </location>
</feature>
<organism evidence="3 4">
    <name type="scientific">Roseibacillus ishigakijimensis</name>
    <dbReference type="NCBI Taxonomy" id="454146"/>
    <lineage>
        <taxon>Bacteria</taxon>
        <taxon>Pseudomonadati</taxon>
        <taxon>Verrucomicrobiota</taxon>
        <taxon>Verrucomicrobiia</taxon>
        <taxon>Verrucomicrobiales</taxon>
        <taxon>Verrucomicrobiaceae</taxon>
        <taxon>Roseibacillus</taxon>
    </lineage>
</organism>
<protein>
    <submittedName>
        <fullName evidence="3">Endonuclease/exonuclease/phosphatase family protein</fullName>
    </submittedName>
</protein>
<accession>A0A934VK03</accession>
<comment type="caution">
    <text evidence="3">The sequence shown here is derived from an EMBL/GenBank/DDBJ whole genome shotgun (WGS) entry which is preliminary data.</text>
</comment>
<keyword evidence="3" id="KW-0255">Endonuclease</keyword>
<dbReference type="GO" id="GO:0004519">
    <property type="term" value="F:endonuclease activity"/>
    <property type="evidence" value="ECO:0007669"/>
    <property type="project" value="UniProtKB-KW"/>
</dbReference>
<gene>
    <name evidence="3" type="ORF">JIN78_03665</name>
</gene>
<dbReference type="InterPro" id="IPR036691">
    <property type="entry name" value="Endo/exonu/phosph_ase_sf"/>
</dbReference>
<keyword evidence="3" id="KW-0378">Hydrolase</keyword>
<dbReference type="SUPFAM" id="SSF56219">
    <property type="entry name" value="DNase I-like"/>
    <property type="match status" value="1"/>
</dbReference>
<reference evidence="3" key="1">
    <citation type="submission" date="2021-01" db="EMBL/GenBank/DDBJ databases">
        <title>Modified the classification status of verrucomicrobia.</title>
        <authorList>
            <person name="Feng X."/>
        </authorList>
    </citation>
    <scope>NUCLEOTIDE SEQUENCE</scope>
    <source>
        <strain evidence="3">KCTC 12986</strain>
    </source>
</reference>
<dbReference type="PANTHER" id="PTHR14859:SF15">
    <property type="entry name" value="ENDONUCLEASE_EXONUCLEASE_PHOSPHATASE DOMAIN-CONTAINING PROTEIN"/>
    <property type="match status" value="1"/>
</dbReference>
<proteinExistence type="predicted"/>
<dbReference type="EMBL" id="JAENIO010000005">
    <property type="protein sequence ID" value="MBK1833149.1"/>
    <property type="molecule type" value="Genomic_DNA"/>
</dbReference>
<dbReference type="Pfam" id="PF03372">
    <property type="entry name" value="Exo_endo_phos"/>
    <property type="match status" value="1"/>
</dbReference>
<dbReference type="AlphaFoldDB" id="A0A934VK03"/>
<keyword evidence="1" id="KW-0732">Signal</keyword>
<dbReference type="GO" id="GO:0016020">
    <property type="term" value="C:membrane"/>
    <property type="evidence" value="ECO:0007669"/>
    <property type="project" value="GOC"/>
</dbReference>
<evidence type="ECO:0000313" key="3">
    <source>
        <dbReference type="EMBL" id="MBK1833149.1"/>
    </source>
</evidence>
<keyword evidence="4" id="KW-1185">Reference proteome</keyword>
<name>A0A934VK03_9BACT</name>
<dbReference type="Gene3D" id="3.60.10.10">
    <property type="entry name" value="Endonuclease/exonuclease/phosphatase"/>
    <property type="match status" value="1"/>
</dbReference>
<dbReference type="RefSeq" id="WP_200390578.1">
    <property type="nucleotide sequence ID" value="NZ_JAENIO010000005.1"/>
</dbReference>
<evidence type="ECO:0000313" key="4">
    <source>
        <dbReference type="Proteomes" id="UP000604083"/>
    </source>
</evidence>
<dbReference type="InterPro" id="IPR005135">
    <property type="entry name" value="Endo/exonuclease/phosphatase"/>
</dbReference>
<keyword evidence="3" id="KW-0540">Nuclease</keyword>
<evidence type="ECO:0000256" key="1">
    <source>
        <dbReference type="SAM" id="SignalP"/>
    </source>
</evidence>
<dbReference type="Proteomes" id="UP000604083">
    <property type="component" value="Unassembled WGS sequence"/>
</dbReference>
<dbReference type="GO" id="GO:0006506">
    <property type="term" value="P:GPI anchor biosynthetic process"/>
    <property type="evidence" value="ECO:0007669"/>
    <property type="project" value="TreeGrafter"/>
</dbReference>
<sequence length="270" mass="29955">MILRVALFSLLTFLCGFVTPGTAGEQEKAAPSGEPQLRVTAYNIRHGAGRDGKVDLDRTAAVLRALDADLIALQEVDKNCRRSGQRDLAAELAQRLGMTHRFGKFMDYQGGEYGMAILSRLPITATTRHPLPRGAEPRCALEVQVTVPGLAQPLSFLSIHNDWTDGEIRTRQVTALLTALAEHRHPVILAGDFNGPRDDASLQLLEKRQWQILPKNDSPAPTFPAHQPEVEIDFLVVKNLPPFTCRHWVEEEEDASDHRPLAASFSWTAR</sequence>
<dbReference type="InterPro" id="IPR051916">
    <property type="entry name" value="GPI-anchor_lipid_remodeler"/>
</dbReference>
<feature type="domain" description="Endonuclease/exonuclease/phosphatase" evidence="2">
    <location>
        <begin position="42"/>
        <end position="258"/>
    </location>
</feature>